<dbReference type="GO" id="GO:0051301">
    <property type="term" value="P:cell division"/>
    <property type="evidence" value="ECO:0007669"/>
    <property type="project" value="UniProtKB-KW"/>
</dbReference>
<dbReference type="InterPro" id="IPR003524">
    <property type="entry name" value="PNAcMuramoyl-5peptid_Trfase"/>
</dbReference>
<feature type="transmembrane region" description="Helical" evidence="7">
    <location>
        <begin position="120"/>
        <end position="139"/>
    </location>
</feature>
<dbReference type="GO" id="GO:0008963">
    <property type="term" value="F:phospho-N-acetylmuramoyl-pentapeptide-transferase activity"/>
    <property type="evidence" value="ECO:0007669"/>
    <property type="project" value="UniProtKB-UniRule"/>
</dbReference>
<feature type="transmembrane region" description="Helical" evidence="7">
    <location>
        <begin position="281"/>
        <end position="303"/>
    </location>
</feature>
<keyword evidence="7 9" id="KW-0460">Magnesium</keyword>
<protein>
    <recommendedName>
        <fullName evidence="7 8">Phospho-N-acetylmuramoyl-pentapeptide-transferase</fullName>
        <ecNumber evidence="7 8">2.7.8.13</ecNumber>
    </recommendedName>
    <alternativeName>
        <fullName evidence="7">UDP-MurNAc-pentapeptide phosphotransferase</fullName>
    </alternativeName>
</protein>
<comment type="pathway">
    <text evidence="7">Cell wall biogenesis; peptidoglycan biosynthesis.</text>
</comment>
<evidence type="ECO:0000256" key="4">
    <source>
        <dbReference type="ARBA" id="ARBA00022692"/>
    </source>
</evidence>
<dbReference type="Pfam" id="PF00953">
    <property type="entry name" value="Glycos_transf_4"/>
    <property type="match status" value="1"/>
</dbReference>
<dbReference type="EMBL" id="WEGK01000009">
    <property type="protein sequence ID" value="MQY21292.1"/>
    <property type="molecule type" value="Genomic_DNA"/>
</dbReference>
<feature type="transmembrane region" description="Helical" evidence="7">
    <location>
        <begin position="81"/>
        <end position="100"/>
    </location>
</feature>
<sequence>MRQILFAAAIALAVSILLTPLLIRMFAKRGFGQEIRIDGPESHQAKRGTPTMGGVAILAGLWAGYLGSHLIGIGYRAEGPTVSGLLVLALTTALGGVGFIDDFIKLRKGRNLGLTAAGKYIGQLTAAVVFGVLALQFPGANKQTPASRHLSYVRDITTVSMGVIIFLAFVCLVVVAWSNAVNLTDGLDGLAAGSMSLVLGAYVIITFWQYRNACSVHAEAGCYNVRDPLDLALVCAAGAAACIGFLWWNAAPAKIFMGDTGSLALGGLIAGLSLLSRTELLMIVIGALFVAETTSVVLQVAVYRTTRNRLFKMAPFHHHFELSKWAETTVIIRFWLLAGIASAIGLGLFYSEYLSQVG</sequence>
<dbReference type="GO" id="GO:0005886">
    <property type="term" value="C:plasma membrane"/>
    <property type="evidence" value="ECO:0007669"/>
    <property type="project" value="UniProtKB-SubCell"/>
</dbReference>
<keyword evidence="6 7" id="KW-0472">Membrane</keyword>
<feature type="transmembrane region" description="Helical" evidence="7">
    <location>
        <begin position="330"/>
        <end position="350"/>
    </location>
</feature>
<dbReference type="GO" id="GO:0071555">
    <property type="term" value="P:cell wall organization"/>
    <property type="evidence" value="ECO:0007669"/>
    <property type="project" value="UniProtKB-KW"/>
</dbReference>
<reference evidence="10 11" key="1">
    <citation type="submission" date="2019-10" db="EMBL/GenBank/DDBJ databases">
        <title>Nocardia macrotermitis sp. nov. and Nocardia aurantia sp. nov., isolated from the gut of fungus growing-termite Macrotermes natalensis.</title>
        <authorList>
            <person name="Benndorf R."/>
            <person name="Schwitalla J."/>
            <person name="Martin K."/>
            <person name="De Beer W."/>
            <person name="Kaster A.-K."/>
            <person name="Vollmers J."/>
            <person name="Poulsen M."/>
            <person name="Beemelmanns C."/>
        </authorList>
    </citation>
    <scope>NUCLEOTIDE SEQUENCE [LARGE SCALE GENOMIC DNA]</scope>
    <source>
        <strain evidence="10 11">RB20</strain>
    </source>
</reference>
<feature type="binding site" evidence="9">
    <location>
        <position position="182"/>
    </location>
    <ligand>
        <name>Mg(2+)</name>
        <dbReference type="ChEBI" id="CHEBI:18420"/>
    </ligand>
</feature>
<proteinExistence type="inferred from homology"/>
<dbReference type="UniPathway" id="UPA00219"/>
<dbReference type="PROSITE" id="PS01348">
    <property type="entry name" value="MRAY_2"/>
    <property type="match status" value="1"/>
</dbReference>
<evidence type="ECO:0000256" key="1">
    <source>
        <dbReference type="ARBA" id="ARBA00004141"/>
    </source>
</evidence>
<comment type="caution">
    <text evidence="10">The sequence shown here is derived from an EMBL/GenBank/DDBJ whole genome shotgun (WGS) entry which is preliminary data.</text>
</comment>
<dbReference type="PANTHER" id="PTHR22926">
    <property type="entry name" value="PHOSPHO-N-ACETYLMURAMOYL-PENTAPEPTIDE-TRANSFERASE"/>
    <property type="match status" value="1"/>
</dbReference>
<evidence type="ECO:0000256" key="6">
    <source>
        <dbReference type="ARBA" id="ARBA00023136"/>
    </source>
</evidence>
<dbReference type="GO" id="GO:0009252">
    <property type="term" value="P:peptidoglycan biosynthetic process"/>
    <property type="evidence" value="ECO:0007669"/>
    <property type="project" value="UniProtKB-UniRule"/>
</dbReference>
<dbReference type="InterPro" id="IPR018480">
    <property type="entry name" value="PNAcMuramoyl-5peptid_Trfase_CS"/>
</dbReference>
<dbReference type="Proteomes" id="UP000438448">
    <property type="component" value="Unassembled WGS sequence"/>
</dbReference>
<keyword evidence="7" id="KW-1003">Cell membrane</keyword>
<evidence type="ECO:0000313" key="11">
    <source>
        <dbReference type="Proteomes" id="UP000438448"/>
    </source>
</evidence>
<evidence type="ECO:0000256" key="9">
    <source>
        <dbReference type="PIRSR" id="PIRSR600715-1"/>
    </source>
</evidence>
<comment type="catalytic activity">
    <reaction evidence="7">
        <text>UDP-N-acetyl-alpha-D-muramoyl-L-alanyl-gamma-D-glutamyl-meso-2,6-diaminopimeloyl-D-alanyl-D-alanine + di-trans,octa-cis-undecaprenyl phosphate = di-trans,octa-cis-undecaprenyl diphospho-N-acetyl-alpha-D-muramoyl-L-alanyl-D-glutamyl-meso-2,6-diaminopimeloyl-D-alanyl-D-alanine + UMP</text>
        <dbReference type="Rhea" id="RHEA:28386"/>
        <dbReference type="ChEBI" id="CHEBI:57865"/>
        <dbReference type="ChEBI" id="CHEBI:60392"/>
        <dbReference type="ChEBI" id="CHEBI:61386"/>
        <dbReference type="ChEBI" id="CHEBI:61387"/>
        <dbReference type="EC" id="2.7.8.13"/>
    </reaction>
</comment>
<evidence type="ECO:0000256" key="8">
    <source>
        <dbReference type="NCBIfam" id="TIGR00445"/>
    </source>
</evidence>
<dbReference type="EC" id="2.7.8.13" evidence="7 8"/>
<keyword evidence="7" id="KW-0961">Cell wall biogenesis/degradation</keyword>
<dbReference type="PANTHER" id="PTHR22926:SF5">
    <property type="entry name" value="PHOSPHO-N-ACETYLMURAMOYL-PENTAPEPTIDE-TRANSFERASE HOMOLOG"/>
    <property type="match status" value="1"/>
</dbReference>
<keyword evidence="7" id="KW-0132">Cell division</keyword>
<feature type="transmembrane region" description="Helical" evidence="7">
    <location>
        <begin position="190"/>
        <end position="211"/>
    </location>
</feature>
<keyword evidence="5 7" id="KW-1133">Transmembrane helix</keyword>
<accession>A0A7K0D7I4</accession>
<keyword evidence="7 9" id="KW-0479">Metal-binding</keyword>
<dbReference type="GO" id="GO:0046872">
    <property type="term" value="F:metal ion binding"/>
    <property type="evidence" value="ECO:0007669"/>
    <property type="project" value="UniProtKB-KW"/>
</dbReference>
<comment type="similarity">
    <text evidence="2 7">Belongs to the glycosyltransferase 4 family. MraY subfamily.</text>
</comment>
<dbReference type="CDD" id="cd06852">
    <property type="entry name" value="GT_MraY"/>
    <property type="match status" value="1"/>
</dbReference>
<evidence type="ECO:0000256" key="7">
    <source>
        <dbReference type="HAMAP-Rule" id="MF_00038"/>
    </source>
</evidence>
<dbReference type="InterPro" id="IPR000715">
    <property type="entry name" value="Glycosyl_transferase_4"/>
</dbReference>
<feature type="transmembrane region" description="Helical" evidence="7">
    <location>
        <begin position="231"/>
        <end position="248"/>
    </location>
</feature>
<feature type="binding site" evidence="9">
    <location>
        <position position="259"/>
    </location>
    <ligand>
        <name>Mg(2+)</name>
        <dbReference type="ChEBI" id="CHEBI:18420"/>
    </ligand>
</feature>
<evidence type="ECO:0000256" key="2">
    <source>
        <dbReference type="ARBA" id="ARBA00005583"/>
    </source>
</evidence>
<name>A0A7K0D7I4_9NOCA</name>
<comment type="function">
    <text evidence="7">Catalyzes the initial step of the lipid cycle reactions in the biosynthesis of the cell wall peptidoglycan: transfers peptidoglycan precursor phospho-MurNAc-pentapeptide from UDP-MurNAc-pentapeptide onto the lipid carrier undecaprenyl phosphate, yielding undecaprenyl-pyrophosphoryl-MurNAc-pentapeptide, known as lipid I.</text>
</comment>
<keyword evidence="7" id="KW-0573">Peptidoglycan synthesis</keyword>
<keyword evidence="11" id="KW-1185">Reference proteome</keyword>
<feature type="transmembrane region" description="Helical" evidence="7">
    <location>
        <begin position="159"/>
        <end position="178"/>
    </location>
</feature>
<comment type="subcellular location">
    <subcellularLocation>
        <location evidence="7">Cell membrane</location>
        <topology evidence="7">Multi-pass membrane protein</topology>
    </subcellularLocation>
    <subcellularLocation>
        <location evidence="1">Membrane</location>
        <topology evidence="1">Multi-pass membrane protein</topology>
    </subcellularLocation>
</comment>
<feature type="transmembrane region" description="Helical" evidence="7">
    <location>
        <begin position="55"/>
        <end position="75"/>
    </location>
</feature>
<keyword evidence="3 7" id="KW-0808">Transferase</keyword>
<dbReference type="OrthoDB" id="9805475at2"/>
<keyword evidence="7" id="KW-0133">Cell shape</keyword>
<dbReference type="RefSeq" id="WP_153411960.1">
    <property type="nucleotide sequence ID" value="NZ_WEGK01000009.1"/>
</dbReference>
<organism evidence="10 11">
    <name type="scientific">Nocardia macrotermitis</name>
    <dbReference type="NCBI Taxonomy" id="2585198"/>
    <lineage>
        <taxon>Bacteria</taxon>
        <taxon>Bacillati</taxon>
        <taxon>Actinomycetota</taxon>
        <taxon>Actinomycetes</taxon>
        <taxon>Mycobacteriales</taxon>
        <taxon>Nocardiaceae</taxon>
        <taxon>Nocardia</taxon>
    </lineage>
</organism>
<gene>
    <name evidence="10" type="primary">mraY_2</name>
    <name evidence="7" type="synonym">mraY</name>
    <name evidence="10" type="ORF">NRB20_44020</name>
</gene>
<dbReference type="NCBIfam" id="TIGR00445">
    <property type="entry name" value="mraY"/>
    <property type="match status" value="1"/>
</dbReference>
<comment type="cofactor">
    <cofactor evidence="7 9">
        <name>Mg(2+)</name>
        <dbReference type="ChEBI" id="CHEBI:18420"/>
    </cofactor>
</comment>
<keyword evidence="4 7" id="KW-0812">Transmembrane</keyword>
<dbReference type="Pfam" id="PF10555">
    <property type="entry name" value="MraY_sig1"/>
    <property type="match status" value="1"/>
</dbReference>
<feature type="transmembrane region" description="Helical" evidence="7">
    <location>
        <begin position="6"/>
        <end position="27"/>
    </location>
</feature>
<evidence type="ECO:0000256" key="5">
    <source>
        <dbReference type="ARBA" id="ARBA00022989"/>
    </source>
</evidence>
<evidence type="ECO:0000313" key="10">
    <source>
        <dbReference type="EMBL" id="MQY21292.1"/>
    </source>
</evidence>
<keyword evidence="7" id="KW-0131">Cell cycle</keyword>
<dbReference type="HAMAP" id="MF_00038">
    <property type="entry name" value="MraY"/>
    <property type="match status" value="1"/>
</dbReference>
<dbReference type="AlphaFoldDB" id="A0A7K0D7I4"/>
<dbReference type="PROSITE" id="PS01347">
    <property type="entry name" value="MRAY_1"/>
    <property type="match status" value="1"/>
</dbReference>
<evidence type="ECO:0000256" key="3">
    <source>
        <dbReference type="ARBA" id="ARBA00022679"/>
    </source>
</evidence>
<dbReference type="GO" id="GO:0008360">
    <property type="term" value="P:regulation of cell shape"/>
    <property type="evidence" value="ECO:0007669"/>
    <property type="project" value="UniProtKB-KW"/>
</dbReference>